<dbReference type="RefSeq" id="XP_033595783.1">
    <property type="nucleotide sequence ID" value="XM_033745841.1"/>
</dbReference>
<protein>
    <submittedName>
        <fullName evidence="2">Uncharacterized protein</fullName>
    </submittedName>
</protein>
<dbReference type="AlphaFoldDB" id="A0A6A6VRW2"/>
<accession>A0A6A6VRW2</accession>
<feature type="transmembrane region" description="Helical" evidence="1">
    <location>
        <begin position="33"/>
        <end position="53"/>
    </location>
</feature>
<evidence type="ECO:0000313" key="3">
    <source>
        <dbReference type="Proteomes" id="UP000799437"/>
    </source>
</evidence>
<gene>
    <name evidence="2" type="ORF">EJ05DRAFT_490054</name>
</gene>
<organism evidence="2 3">
    <name type="scientific">Pseudovirgaria hyperparasitica</name>
    <dbReference type="NCBI Taxonomy" id="470096"/>
    <lineage>
        <taxon>Eukaryota</taxon>
        <taxon>Fungi</taxon>
        <taxon>Dikarya</taxon>
        <taxon>Ascomycota</taxon>
        <taxon>Pezizomycotina</taxon>
        <taxon>Dothideomycetes</taxon>
        <taxon>Dothideomycetes incertae sedis</taxon>
        <taxon>Acrospermales</taxon>
        <taxon>Acrospermaceae</taxon>
        <taxon>Pseudovirgaria</taxon>
    </lineage>
</organism>
<evidence type="ECO:0000256" key="1">
    <source>
        <dbReference type="SAM" id="Phobius"/>
    </source>
</evidence>
<keyword evidence="3" id="KW-1185">Reference proteome</keyword>
<dbReference type="Proteomes" id="UP000799437">
    <property type="component" value="Unassembled WGS sequence"/>
</dbReference>
<name>A0A6A6VRW2_9PEZI</name>
<reference evidence="2" key="1">
    <citation type="journal article" date="2020" name="Stud. Mycol.">
        <title>101 Dothideomycetes genomes: a test case for predicting lifestyles and emergence of pathogens.</title>
        <authorList>
            <person name="Haridas S."/>
            <person name="Albert R."/>
            <person name="Binder M."/>
            <person name="Bloem J."/>
            <person name="Labutti K."/>
            <person name="Salamov A."/>
            <person name="Andreopoulos B."/>
            <person name="Baker S."/>
            <person name="Barry K."/>
            <person name="Bills G."/>
            <person name="Bluhm B."/>
            <person name="Cannon C."/>
            <person name="Castanera R."/>
            <person name="Culley D."/>
            <person name="Daum C."/>
            <person name="Ezra D."/>
            <person name="Gonzalez J."/>
            <person name="Henrissat B."/>
            <person name="Kuo A."/>
            <person name="Liang C."/>
            <person name="Lipzen A."/>
            <person name="Lutzoni F."/>
            <person name="Magnuson J."/>
            <person name="Mondo S."/>
            <person name="Nolan M."/>
            <person name="Ohm R."/>
            <person name="Pangilinan J."/>
            <person name="Park H.-J."/>
            <person name="Ramirez L."/>
            <person name="Alfaro M."/>
            <person name="Sun H."/>
            <person name="Tritt A."/>
            <person name="Yoshinaga Y."/>
            <person name="Zwiers L.-H."/>
            <person name="Turgeon B."/>
            <person name="Goodwin S."/>
            <person name="Spatafora J."/>
            <person name="Crous P."/>
            <person name="Grigoriev I."/>
        </authorList>
    </citation>
    <scope>NUCLEOTIDE SEQUENCE</scope>
    <source>
        <strain evidence="2">CBS 121739</strain>
    </source>
</reference>
<proteinExistence type="predicted"/>
<dbReference type="OrthoDB" id="2561686at2759"/>
<evidence type="ECO:0000313" key="2">
    <source>
        <dbReference type="EMBL" id="KAF2753332.1"/>
    </source>
</evidence>
<dbReference type="GeneID" id="54486895"/>
<keyword evidence="1" id="KW-0472">Membrane</keyword>
<dbReference type="EMBL" id="ML996584">
    <property type="protein sequence ID" value="KAF2753332.1"/>
    <property type="molecule type" value="Genomic_DNA"/>
</dbReference>
<sequence>MAAIISSIKDLIASIFEVIGSIFKTAFNAVEGILRLAVNTVMSVVNMFLDLITGSLKAMGSVGEFILGNFFAILIVAVGIFGFIAYQNRQGNSIKVGNKKLN</sequence>
<keyword evidence="1" id="KW-1133">Transmembrane helix</keyword>
<keyword evidence="1" id="KW-0812">Transmembrane</keyword>
<feature type="transmembrane region" description="Helical" evidence="1">
    <location>
        <begin position="65"/>
        <end position="86"/>
    </location>
</feature>